<accession>A0A1C7MCC5</accession>
<comment type="similarity">
    <text evidence="2">Belongs to the RUS1 family.</text>
</comment>
<dbReference type="Pfam" id="PF04884">
    <property type="entry name" value="UVB_sens_prot"/>
    <property type="match status" value="1"/>
</dbReference>
<feature type="compositionally biased region" description="Polar residues" evidence="6">
    <location>
        <begin position="84"/>
        <end position="101"/>
    </location>
</feature>
<evidence type="ECO:0000259" key="7">
    <source>
        <dbReference type="Pfam" id="PF04884"/>
    </source>
</evidence>
<feature type="compositionally biased region" description="Low complexity" evidence="6">
    <location>
        <begin position="329"/>
        <end position="342"/>
    </location>
</feature>
<evidence type="ECO:0000256" key="2">
    <source>
        <dbReference type="ARBA" id="ARBA00007558"/>
    </source>
</evidence>
<evidence type="ECO:0000256" key="5">
    <source>
        <dbReference type="ARBA" id="ARBA00023136"/>
    </source>
</evidence>
<organism evidence="8 9">
    <name type="scientific">Grifola frondosa</name>
    <name type="common">Maitake</name>
    <name type="synonym">Polyporus frondosus</name>
    <dbReference type="NCBI Taxonomy" id="5627"/>
    <lineage>
        <taxon>Eukaryota</taxon>
        <taxon>Fungi</taxon>
        <taxon>Dikarya</taxon>
        <taxon>Basidiomycota</taxon>
        <taxon>Agaricomycotina</taxon>
        <taxon>Agaricomycetes</taxon>
        <taxon>Polyporales</taxon>
        <taxon>Grifolaceae</taxon>
        <taxon>Grifola</taxon>
    </lineage>
</organism>
<feature type="compositionally biased region" description="Low complexity" evidence="6">
    <location>
        <begin position="399"/>
        <end position="424"/>
    </location>
</feature>
<dbReference type="GO" id="GO:0016020">
    <property type="term" value="C:membrane"/>
    <property type="evidence" value="ECO:0007669"/>
    <property type="project" value="UniProtKB-SubCell"/>
</dbReference>
<feature type="region of interest" description="Disordered" evidence="6">
    <location>
        <begin position="566"/>
        <end position="617"/>
    </location>
</feature>
<evidence type="ECO:0000313" key="9">
    <source>
        <dbReference type="Proteomes" id="UP000092993"/>
    </source>
</evidence>
<dbReference type="OrthoDB" id="19606at2759"/>
<reference evidence="8 9" key="1">
    <citation type="submission" date="2016-03" db="EMBL/GenBank/DDBJ databases">
        <title>Whole genome sequencing of Grifola frondosa 9006-11.</title>
        <authorList>
            <person name="Min B."/>
            <person name="Park H."/>
            <person name="Kim J.-G."/>
            <person name="Cho H."/>
            <person name="Oh Y.-L."/>
            <person name="Kong W.-S."/>
            <person name="Choi I.-G."/>
        </authorList>
    </citation>
    <scope>NUCLEOTIDE SEQUENCE [LARGE SCALE GENOMIC DNA]</scope>
    <source>
        <strain evidence="8 9">9006-11</strain>
    </source>
</reference>
<dbReference type="EMBL" id="LUGG01000009">
    <property type="protein sequence ID" value="OBZ72634.1"/>
    <property type="molecule type" value="Genomic_DNA"/>
</dbReference>
<feature type="compositionally biased region" description="Basic and acidic residues" evidence="6">
    <location>
        <begin position="261"/>
        <end position="272"/>
    </location>
</feature>
<feature type="domain" description="Protein root UVB sensitive/RUS" evidence="7">
    <location>
        <begin position="749"/>
        <end position="804"/>
    </location>
</feature>
<feature type="compositionally biased region" description="Polar residues" evidence="6">
    <location>
        <begin position="364"/>
        <end position="391"/>
    </location>
</feature>
<dbReference type="InterPro" id="IPR006968">
    <property type="entry name" value="RUS_fam"/>
</dbReference>
<sequence>MRSESMNMLGATDRPNDDGAKRGVVAIEDALGADASVQPPNAQTPDARGSVPVLVQSRPSKDTDLPPLPPTSLSTSRTPLANSRMRQSNTRPQEPRISTNAAPLIPKDADLPPLPTASAAPSHTAAAQKSGSGPGLFKRLTTKLRSNAAPPVASPSSPTDNTRGSATPTVSKPKRKSSDKLHCALGGLFPPYLRSVKDAHGYRVPLSEQEAELDRRFTVVVEDQHSDSEQESESKRIMEAWLTRNREGRPLPRSGCRRRSREGVRTEERLGEDVTVGQSTSPSRATFVEAHSPPPLSPSRAAIADPNEPPQSPTMSSSSVERSDTEEGAAVPSSSSSSVRSPVRAKKEKPSPIIVTTVAHDPSGESTKAGDSQRRTLPSSPSRGRSVTVSHPHSLRENTAAPSALAPSTSTSTVSGSGRSRSTTLPALSPTRTLSSEAASISLPTPTTTCEPSMSGASSDSCSRPRRSKGAGLKDLGLRVQTAGVVQTSVIVESPVEEAPISEMQEFGAEPVRHQVRTGEQVEAEERKKSGTLGLFGRKLHVDENVRTARTSSSMSNLRRTITGTFSSMRPKSTMEASGADSRRGAKLPGISLPPSSYNFPSQPSVRPPDRSRTVGAGLREPRQGLLAPRAIFFRLSGLVWACDLSSDYLLREQVVFRGLDKKHSLIIGWHSGYHSTESGSHIASEPSRCSVESDSRPRPFAVERVGGRECRVSWSEEAGVTKEWRDLPSAVPEGGKAAPSTNSWTGKVTAWLGQMFLPTNYPHSVHRSYAPFHILQFFETNLSTVVSVLCNQALLTSVGMARPSEGADVVRGVIVALGSGLQIATLLITPSAANFLLCAAGGNIFKLVGNAIWFTTHIKFVRYFSQQGIQEMLLPRTSHRLLSHNCIFFLAVPVHLSITTWMMRVATFELLTQPRLSWLAREYVQDNDVLSLEEMEADKSTGLFGEFYKHKEDKYLSLAPRLTEVIGSDTDRSRERWEACTEVFMNQKYLLYPERRYAPRHATRRALAHDAPERSSLAVNSASTWDEEVSLQSTLADSLAWTEQKFDSFKRALEKKGWRTDEIGFADQGQRVLWGPMADRGGS</sequence>
<keyword evidence="9" id="KW-1185">Reference proteome</keyword>
<keyword evidence="3" id="KW-0812">Transmembrane</keyword>
<feature type="compositionally biased region" description="Polar residues" evidence="6">
    <location>
        <begin position="594"/>
        <end position="605"/>
    </location>
</feature>
<feature type="compositionally biased region" description="Polar residues" evidence="6">
    <location>
        <begin position="159"/>
        <end position="170"/>
    </location>
</feature>
<feature type="region of interest" description="Disordered" evidence="6">
    <location>
        <begin position="222"/>
        <end position="475"/>
    </location>
</feature>
<proteinExistence type="inferred from homology"/>
<feature type="compositionally biased region" description="Low complexity" evidence="6">
    <location>
        <begin position="71"/>
        <end position="80"/>
    </location>
</feature>
<keyword evidence="4" id="KW-1133">Transmembrane helix</keyword>
<feature type="region of interest" description="Disordered" evidence="6">
    <location>
        <begin position="1"/>
        <end position="184"/>
    </location>
</feature>
<gene>
    <name evidence="8" type="ORF">A0H81_07685</name>
</gene>
<dbReference type="PANTHER" id="PTHR12770">
    <property type="entry name" value="RUS1 FAMILY PROTEIN C16ORF58"/>
    <property type="match status" value="1"/>
</dbReference>
<comment type="caution">
    <text evidence="8">The sequence shown here is derived from an EMBL/GenBank/DDBJ whole genome shotgun (WGS) entry which is preliminary data.</text>
</comment>
<feature type="compositionally biased region" description="Low complexity" evidence="6">
    <location>
        <begin position="116"/>
        <end position="127"/>
    </location>
</feature>
<protein>
    <recommendedName>
        <fullName evidence="7">Protein root UVB sensitive/RUS domain-containing protein</fullName>
    </recommendedName>
</protein>
<evidence type="ECO:0000313" key="8">
    <source>
        <dbReference type="EMBL" id="OBZ72634.1"/>
    </source>
</evidence>
<name>A0A1C7MCC5_GRIFR</name>
<dbReference type="AlphaFoldDB" id="A0A1C7MCC5"/>
<feature type="compositionally biased region" description="Basic and acidic residues" evidence="6">
    <location>
        <begin position="222"/>
        <end position="250"/>
    </location>
</feature>
<dbReference type="PANTHER" id="PTHR12770:SF31">
    <property type="entry name" value="RUS FAMILY MEMBER 1"/>
    <property type="match status" value="1"/>
</dbReference>
<evidence type="ECO:0000256" key="4">
    <source>
        <dbReference type="ARBA" id="ARBA00022989"/>
    </source>
</evidence>
<feature type="compositionally biased region" description="Low complexity" evidence="6">
    <location>
        <begin position="146"/>
        <end position="158"/>
    </location>
</feature>
<evidence type="ECO:0000256" key="3">
    <source>
        <dbReference type="ARBA" id="ARBA00022692"/>
    </source>
</evidence>
<comment type="subcellular location">
    <subcellularLocation>
        <location evidence="1">Membrane</location>
    </subcellularLocation>
</comment>
<feature type="compositionally biased region" description="Polar residues" evidence="6">
    <location>
        <begin position="430"/>
        <end position="462"/>
    </location>
</feature>
<evidence type="ECO:0000256" key="1">
    <source>
        <dbReference type="ARBA" id="ARBA00004370"/>
    </source>
</evidence>
<keyword evidence="5" id="KW-0472">Membrane</keyword>
<dbReference type="Proteomes" id="UP000092993">
    <property type="component" value="Unassembled WGS sequence"/>
</dbReference>
<dbReference type="InterPro" id="IPR054549">
    <property type="entry name" value="UVB_sens_RUS_dom"/>
</dbReference>
<evidence type="ECO:0000256" key="6">
    <source>
        <dbReference type="SAM" id="MobiDB-lite"/>
    </source>
</evidence>